<dbReference type="Proteomes" id="UP000032534">
    <property type="component" value="Unassembled WGS sequence"/>
</dbReference>
<dbReference type="AlphaFoldDB" id="A0A0D7X6P6"/>
<comment type="caution">
    <text evidence="1">The sequence shown here is derived from an EMBL/GenBank/DDBJ whole genome shotgun (WGS) entry which is preliminary data.</text>
</comment>
<proteinExistence type="predicted"/>
<accession>A0A0D7X6P6</accession>
<evidence type="ECO:0000313" key="2">
    <source>
        <dbReference type="Proteomes" id="UP000032534"/>
    </source>
</evidence>
<reference evidence="1 2" key="1">
    <citation type="submission" date="2014-11" db="EMBL/GenBank/DDBJ databases">
        <title>Draft Genome Sequences of Paenibacillus polymyxa NRRL B-30509 and Paenibacillus terrae NRRL B-30644, Strains from a Poultry Environment that Produce Tridecaptin A and Paenicidins.</title>
        <authorList>
            <person name="van Belkum M.J."/>
            <person name="Lohans C.T."/>
            <person name="Vederas J.C."/>
        </authorList>
    </citation>
    <scope>NUCLEOTIDE SEQUENCE [LARGE SCALE GENOMIC DNA]</scope>
    <source>
        <strain evidence="1 2">NRRL B-30644</strain>
    </source>
</reference>
<dbReference type="RefSeq" id="WP_044644655.1">
    <property type="nucleotide sequence ID" value="NZ_JTHP01000003.1"/>
</dbReference>
<keyword evidence="2" id="KW-1185">Reference proteome</keyword>
<dbReference type="EMBL" id="JTHP01000003">
    <property type="protein sequence ID" value="KJD47066.1"/>
    <property type="molecule type" value="Genomic_DNA"/>
</dbReference>
<organism evidence="1 2">
    <name type="scientific">Paenibacillus terrae</name>
    <dbReference type="NCBI Taxonomy" id="159743"/>
    <lineage>
        <taxon>Bacteria</taxon>
        <taxon>Bacillati</taxon>
        <taxon>Bacillota</taxon>
        <taxon>Bacilli</taxon>
        <taxon>Bacillales</taxon>
        <taxon>Paenibacillaceae</taxon>
        <taxon>Paenibacillus</taxon>
    </lineage>
</organism>
<dbReference type="OrthoDB" id="2601355at2"/>
<sequence length="128" mass="14492">MSSGANFASYMVGGRLDPPFMPTKTQPYIVGNRIESRGIGKVESTMQVSHDCELLAVAVGTSFYESSDYWNLYVGDKLVCQRIFTKDLPEGMYFTAVIPCPTGTEFRFEFFNEGGRNKDIWVNYQMLQ</sequence>
<name>A0A0D7X6P6_9BACL</name>
<protein>
    <submittedName>
        <fullName evidence="1">Low copy number virion structural protein</fullName>
    </submittedName>
</protein>
<dbReference type="PATRIC" id="fig|159743.3.peg.562"/>
<gene>
    <name evidence="1" type="ORF">QD47_02620</name>
</gene>
<evidence type="ECO:0000313" key="1">
    <source>
        <dbReference type="EMBL" id="KJD47066.1"/>
    </source>
</evidence>